<feature type="compositionally biased region" description="Polar residues" evidence="1">
    <location>
        <begin position="34"/>
        <end position="43"/>
    </location>
</feature>
<dbReference type="GO" id="GO:0051301">
    <property type="term" value="P:cell division"/>
    <property type="evidence" value="ECO:0007669"/>
    <property type="project" value="InterPro"/>
</dbReference>
<dbReference type="InterPro" id="IPR013218">
    <property type="entry name" value="Dsn1/Mis13"/>
</dbReference>
<reference evidence="2 3" key="1">
    <citation type="submission" date="2014-04" db="EMBL/GenBank/DDBJ databases">
        <authorList>
            <consortium name="DOE Joint Genome Institute"/>
            <person name="Kuo A."/>
            <person name="Girlanda M."/>
            <person name="Perotto S."/>
            <person name="Kohler A."/>
            <person name="Nagy L.G."/>
            <person name="Floudas D."/>
            <person name="Copeland A."/>
            <person name="Barry K.W."/>
            <person name="Cichocki N."/>
            <person name="Veneault-Fourrey C."/>
            <person name="LaButti K."/>
            <person name="Lindquist E.A."/>
            <person name="Lipzen A."/>
            <person name="Lundell T."/>
            <person name="Morin E."/>
            <person name="Murat C."/>
            <person name="Sun H."/>
            <person name="Tunlid A."/>
            <person name="Henrissat B."/>
            <person name="Grigoriev I.V."/>
            <person name="Hibbett D.S."/>
            <person name="Martin F."/>
            <person name="Nordberg H.P."/>
            <person name="Cantor M.N."/>
            <person name="Hua S.X."/>
        </authorList>
    </citation>
    <scope>NUCLEOTIDE SEQUENCE [LARGE SCALE GENOMIC DNA]</scope>
    <source>
        <strain evidence="2 3">MUT 4182</strain>
    </source>
</reference>
<dbReference type="AlphaFoldDB" id="A0A0C3QXG0"/>
<dbReference type="EMBL" id="KN822942">
    <property type="protein sequence ID" value="KIO34776.1"/>
    <property type="molecule type" value="Genomic_DNA"/>
</dbReference>
<keyword evidence="3" id="KW-1185">Reference proteome</keyword>
<feature type="compositionally biased region" description="Basic and acidic residues" evidence="1">
    <location>
        <begin position="292"/>
        <end position="305"/>
    </location>
</feature>
<feature type="compositionally biased region" description="Low complexity" evidence="1">
    <location>
        <begin position="90"/>
        <end position="100"/>
    </location>
</feature>
<dbReference type="Proteomes" id="UP000054248">
    <property type="component" value="Unassembled WGS sequence"/>
</dbReference>
<name>A0A0C3QXG0_9AGAM</name>
<feature type="region of interest" description="Disordered" evidence="1">
    <location>
        <begin position="1"/>
        <end position="313"/>
    </location>
</feature>
<feature type="compositionally biased region" description="Polar residues" evidence="1">
    <location>
        <begin position="235"/>
        <end position="266"/>
    </location>
</feature>
<accession>A0A0C3QXG0</accession>
<feature type="compositionally biased region" description="Pro residues" evidence="1">
    <location>
        <begin position="101"/>
        <end position="123"/>
    </location>
</feature>
<organism evidence="2 3">
    <name type="scientific">Tulasnella calospora MUT 4182</name>
    <dbReference type="NCBI Taxonomy" id="1051891"/>
    <lineage>
        <taxon>Eukaryota</taxon>
        <taxon>Fungi</taxon>
        <taxon>Dikarya</taxon>
        <taxon>Basidiomycota</taxon>
        <taxon>Agaricomycotina</taxon>
        <taxon>Agaricomycetes</taxon>
        <taxon>Cantharellales</taxon>
        <taxon>Tulasnellaceae</taxon>
        <taxon>Tulasnella</taxon>
    </lineage>
</organism>
<sequence length="359" mass="38908">MSEPLRPIPPPTSGPSGRPTAKRKLDAYAEDESSLNPNSSQPRSNKEATGTKKKARVGGIPKGFQIKQVAPTAPVSVGLSQEVSQDSDRPSTSQSQLLSLSPPPNRRPSPPPNPDDRPLPAPRQPLWVEPPSTGRNITEKRTKPPSTTVRSSSKPPSSSAGVYSSIGPSKGKGKEVIRAPTPQEELEKLQELHGQIDLIEGERQNEDQRRNGQGAATKPPSMSKSVARAPFASRTKPSSTPAQPSSSKLRTPSYRPVSTSGDSSESLELRRGLHNSTSTVPVPLNDTPMIKKNREMRREQSERRKSSMGQASARVTESFGAGILANPHPSVDYPEFYTHISPELPEALRIRQLLSPYPN</sequence>
<dbReference type="STRING" id="1051891.A0A0C3QXG0"/>
<feature type="compositionally biased region" description="Basic and acidic residues" evidence="1">
    <location>
        <begin position="200"/>
        <end position="210"/>
    </location>
</feature>
<proteinExistence type="predicted"/>
<feature type="compositionally biased region" description="Pro residues" evidence="1">
    <location>
        <begin position="1"/>
        <end position="13"/>
    </location>
</feature>
<evidence type="ECO:0000256" key="1">
    <source>
        <dbReference type="SAM" id="MobiDB-lite"/>
    </source>
</evidence>
<evidence type="ECO:0000313" key="3">
    <source>
        <dbReference type="Proteomes" id="UP000054248"/>
    </source>
</evidence>
<dbReference type="HOGENOM" id="CLU_772059_0_0_1"/>
<dbReference type="OrthoDB" id="3364649at2759"/>
<gene>
    <name evidence="2" type="ORF">M407DRAFT_16727</name>
</gene>
<feature type="compositionally biased region" description="Low complexity" evidence="1">
    <location>
        <begin position="144"/>
        <end position="169"/>
    </location>
</feature>
<dbReference type="GO" id="GO:0000444">
    <property type="term" value="C:MIS12/MIND type complex"/>
    <property type="evidence" value="ECO:0007669"/>
    <property type="project" value="InterPro"/>
</dbReference>
<dbReference type="Pfam" id="PF08202">
    <property type="entry name" value="MIS13"/>
    <property type="match status" value="1"/>
</dbReference>
<protein>
    <submittedName>
        <fullName evidence="2">Uncharacterized protein</fullName>
    </submittedName>
</protein>
<evidence type="ECO:0000313" key="2">
    <source>
        <dbReference type="EMBL" id="KIO34776.1"/>
    </source>
</evidence>
<reference evidence="3" key="2">
    <citation type="submission" date="2015-01" db="EMBL/GenBank/DDBJ databases">
        <title>Evolutionary Origins and Diversification of the Mycorrhizal Mutualists.</title>
        <authorList>
            <consortium name="DOE Joint Genome Institute"/>
            <consortium name="Mycorrhizal Genomics Consortium"/>
            <person name="Kohler A."/>
            <person name="Kuo A."/>
            <person name="Nagy L.G."/>
            <person name="Floudas D."/>
            <person name="Copeland A."/>
            <person name="Barry K.W."/>
            <person name="Cichocki N."/>
            <person name="Veneault-Fourrey C."/>
            <person name="LaButti K."/>
            <person name="Lindquist E.A."/>
            <person name="Lipzen A."/>
            <person name="Lundell T."/>
            <person name="Morin E."/>
            <person name="Murat C."/>
            <person name="Riley R."/>
            <person name="Ohm R."/>
            <person name="Sun H."/>
            <person name="Tunlid A."/>
            <person name="Henrissat B."/>
            <person name="Grigoriev I.V."/>
            <person name="Hibbett D.S."/>
            <person name="Martin F."/>
        </authorList>
    </citation>
    <scope>NUCLEOTIDE SEQUENCE [LARGE SCALE GENOMIC DNA]</scope>
    <source>
        <strain evidence="3">MUT 4182</strain>
    </source>
</reference>
<dbReference type="GO" id="GO:0007059">
    <property type="term" value="P:chromosome segregation"/>
    <property type="evidence" value="ECO:0007669"/>
    <property type="project" value="InterPro"/>
</dbReference>